<dbReference type="HOGENOM" id="CLU_037612_5_4_4"/>
<evidence type="ECO:0000259" key="1">
    <source>
        <dbReference type="Pfam" id="PF01656"/>
    </source>
</evidence>
<organism evidence="2 3">
    <name type="scientific">Burkholderia vietnamiensis (strain G4 / LMG 22486)</name>
    <name type="common">Burkholderia cepacia (strain R1808)</name>
    <dbReference type="NCBI Taxonomy" id="269482"/>
    <lineage>
        <taxon>Bacteria</taxon>
        <taxon>Pseudomonadati</taxon>
        <taxon>Pseudomonadota</taxon>
        <taxon>Betaproteobacteria</taxon>
        <taxon>Burkholderiales</taxon>
        <taxon>Burkholderiaceae</taxon>
        <taxon>Burkholderia</taxon>
        <taxon>Burkholderia cepacia complex</taxon>
    </lineage>
</organism>
<dbReference type="EMBL" id="CP000621">
    <property type="protein sequence ID" value="ABO60593.1"/>
    <property type="molecule type" value="Genomic_DNA"/>
</dbReference>
<protein>
    <recommendedName>
        <fullName evidence="1">CobQ/CobB/MinD/ParA nucleotide binding domain-containing protein</fullName>
    </recommendedName>
</protein>
<name>A4JWE0_BURVG</name>
<dbReference type="CDD" id="cd02042">
    <property type="entry name" value="ParAB_family"/>
    <property type="match status" value="1"/>
</dbReference>
<proteinExistence type="predicted"/>
<accession>A4JWE0</accession>
<dbReference type="Proteomes" id="UP000002287">
    <property type="component" value="Plasmid pBVIE05"/>
</dbReference>
<keyword evidence="2" id="KW-0614">Plasmid</keyword>
<dbReference type="PANTHER" id="PTHR13696:SF99">
    <property type="entry name" value="COBYRINIC ACID AC-DIAMIDE SYNTHASE"/>
    <property type="match status" value="1"/>
</dbReference>
<dbReference type="Gene3D" id="3.40.50.300">
    <property type="entry name" value="P-loop containing nucleotide triphosphate hydrolases"/>
    <property type="match status" value="1"/>
</dbReference>
<dbReference type="InterPro" id="IPR027417">
    <property type="entry name" value="P-loop_NTPase"/>
</dbReference>
<reference evidence="2 3" key="1">
    <citation type="submission" date="2007-03" db="EMBL/GenBank/DDBJ databases">
        <title>Complete sequence of plasmid pBVIE05 of Burkholderia vietnamiensis G4.</title>
        <authorList>
            <consortium name="US DOE Joint Genome Institute"/>
            <person name="Copeland A."/>
            <person name="Lucas S."/>
            <person name="Lapidus A."/>
            <person name="Barry K."/>
            <person name="Detter J.C."/>
            <person name="Glavina del Rio T."/>
            <person name="Hammon N."/>
            <person name="Israni S."/>
            <person name="Dalin E."/>
            <person name="Tice H."/>
            <person name="Pitluck S."/>
            <person name="Chain P."/>
            <person name="Malfatti S."/>
            <person name="Shin M."/>
            <person name="Vergez L."/>
            <person name="Schmutz J."/>
            <person name="Larimer F."/>
            <person name="Land M."/>
            <person name="Hauser L."/>
            <person name="Kyrpides N."/>
            <person name="Tiedje J."/>
            <person name="Richardson P."/>
        </authorList>
    </citation>
    <scope>NUCLEOTIDE SEQUENCE [LARGE SCALE GENOMIC DNA]</scope>
    <source>
        <strain evidence="3">G4 / LMG 22486</strain>
        <plasmid evidence="2 3">pBVIE05</plasmid>
    </source>
</reference>
<dbReference type="PANTHER" id="PTHR13696">
    <property type="entry name" value="P-LOOP CONTAINING NUCLEOSIDE TRIPHOSPHATE HYDROLASE"/>
    <property type="match status" value="1"/>
</dbReference>
<geneLocation type="plasmid" evidence="2 3">
    <name>pBVIE05</name>
</geneLocation>
<gene>
    <name evidence="2" type="ordered locus">Bcep1808_7723</name>
</gene>
<evidence type="ECO:0000313" key="3">
    <source>
        <dbReference type="Proteomes" id="UP000002287"/>
    </source>
</evidence>
<dbReference type="InterPro" id="IPR002586">
    <property type="entry name" value="CobQ/CobB/MinD/ParA_Nub-bd_dom"/>
</dbReference>
<dbReference type="InterPro" id="IPR050678">
    <property type="entry name" value="DNA_Partitioning_ATPase"/>
</dbReference>
<evidence type="ECO:0000313" key="2">
    <source>
        <dbReference type="EMBL" id="ABO60593.1"/>
    </source>
</evidence>
<feature type="domain" description="CobQ/CobB/MinD/ParA nucleotide binding" evidence="1">
    <location>
        <begin position="6"/>
        <end position="200"/>
    </location>
</feature>
<sequence>MPIYLFAHTKGGVTKTTTAINMAAMRAADGRRVLLVDSDSGQSATGFVNTRKLKGLPDIPHVSLVSYLTDDEGWYRIDGDILKLAKSGRYDDILIDAGGEGHGSPEIRAALTVADKVVTPCGTSSVDTVRLAPMNSMIGEARTLNPKLKAFLFASRASTNARSSDVIEFYKDVAKFRNYTVMESVIRARDCYTKWEKTGEAVFEQKRGIKAAMQEMADLYKEVFA</sequence>
<dbReference type="PIRSF" id="PIRSF009320">
    <property type="entry name" value="Nuc_binding_HP_1000"/>
    <property type="match status" value="1"/>
</dbReference>
<dbReference type="KEGG" id="bvi:Bcep1808_7723"/>
<dbReference type="Pfam" id="PF01656">
    <property type="entry name" value="CbiA"/>
    <property type="match status" value="1"/>
</dbReference>
<dbReference type="SUPFAM" id="SSF52540">
    <property type="entry name" value="P-loop containing nucleoside triphosphate hydrolases"/>
    <property type="match status" value="1"/>
</dbReference>
<dbReference type="AlphaFoldDB" id="A4JWE0"/>